<dbReference type="InterPro" id="IPR053150">
    <property type="entry name" value="Teicoplanin_resist-assoc"/>
</dbReference>
<keyword evidence="1" id="KW-0812">Transmembrane</keyword>
<gene>
    <name evidence="3" type="ORF">RS81_01559</name>
</gene>
<dbReference type="EMBL" id="JYIZ01000046">
    <property type="protein sequence ID" value="KJL40475.1"/>
    <property type="molecule type" value="Genomic_DNA"/>
</dbReference>
<evidence type="ECO:0000256" key="1">
    <source>
        <dbReference type="SAM" id="Phobius"/>
    </source>
</evidence>
<organism evidence="3 4">
    <name type="scientific">Microbacterium terrae</name>
    <dbReference type="NCBI Taxonomy" id="69369"/>
    <lineage>
        <taxon>Bacteria</taxon>
        <taxon>Bacillati</taxon>
        <taxon>Actinomycetota</taxon>
        <taxon>Actinomycetes</taxon>
        <taxon>Micrococcales</taxon>
        <taxon>Microbacteriaceae</taxon>
        <taxon>Microbacterium</taxon>
    </lineage>
</organism>
<protein>
    <submittedName>
        <fullName evidence="3">VanZ like family protein</fullName>
    </submittedName>
</protein>
<keyword evidence="4" id="KW-1185">Reference proteome</keyword>
<name>A0A0M2H8Z9_9MICO</name>
<feature type="transmembrane region" description="Helical" evidence="1">
    <location>
        <begin position="44"/>
        <end position="67"/>
    </location>
</feature>
<dbReference type="PANTHER" id="PTHR36834">
    <property type="entry name" value="MEMBRANE PROTEIN-RELATED"/>
    <property type="match status" value="1"/>
</dbReference>
<dbReference type="RefSeq" id="WP_052682499.1">
    <property type="nucleotide sequence ID" value="NZ_BAAAUP010000003.1"/>
</dbReference>
<dbReference type="InterPro" id="IPR006976">
    <property type="entry name" value="VanZ-like"/>
</dbReference>
<comment type="caution">
    <text evidence="3">The sequence shown here is derived from an EMBL/GenBank/DDBJ whole genome shotgun (WGS) entry which is preliminary data.</text>
</comment>
<dbReference type="PATRIC" id="fig|92835.4.peg.1578"/>
<feature type="transmembrane region" description="Helical" evidence="1">
    <location>
        <begin position="132"/>
        <end position="153"/>
    </location>
</feature>
<reference evidence="3 4" key="1">
    <citation type="submission" date="2015-02" db="EMBL/GenBank/DDBJ databases">
        <title>Draft genome sequences of ten Microbacterium spp. with emphasis on heavy metal contaminated environments.</title>
        <authorList>
            <person name="Corretto E."/>
        </authorList>
    </citation>
    <scope>NUCLEOTIDE SEQUENCE [LARGE SCALE GENOMIC DNA]</scope>
    <source>
        <strain evidence="3 4">DSM 12510</strain>
    </source>
</reference>
<dbReference type="Pfam" id="PF04892">
    <property type="entry name" value="VanZ"/>
    <property type="match status" value="1"/>
</dbReference>
<proteinExistence type="predicted"/>
<dbReference type="Proteomes" id="UP000033956">
    <property type="component" value="Unassembled WGS sequence"/>
</dbReference>
<evidence type="ECO:0000259" key="2">
    <source>
        <dbReference type="Pfam" id="PF04892"/>
    </source>
</evidence>
<evidence type="ECO:0000313" key="4">
    <source>
        <dbReference type="Proteomes" id="UP000033956"/>
    </source>
</evidence>
<accession>A0A0M2H8Z9</accession>
<evidence type="ECO:0000313" key="3">
    <source>
        <dbReference type="EMBL" id="KJL40475.1"/>
    </source>
</evidence>
<sequence>MLVALFALYLALLAWLVLWKLHDPYVGDSDLRRIKLLPFAATDTAGASAAWEVIGNVLVFVPFGLVLRMLAPALPMWRVGAAAAATSIGFELAQFVLAVGVSDVTDVITNIAGAIVGAGLARLTARSHPGRVRAVTAVVVAIVAALVLLVLIADATGRGIPFSPRLAPGAAASAEAATTPSIDSCAC</sequence>
<feature type="domain" description="VanZ-like" evidence="2">
    <location>
        <begin position="6"/>
        <end position="123"/>
    </location>
</feature>
<dbReference type="PANTHER" id="PTHR36834:SF1">
    <property type="entry name" value="INTEGRAL MEMBRANE PROTEIN"/>
    <property type="match status" value="1"/>
</dbReference>
<keyword evidence="1" id="KW-0472">Membrane</keyword>
<feature type="transmembrane region" description="Helical" evidence="1">
    <location>
        <begin position="107"/>
        <end position="125"/>
    </location>
</feature>
<feature type="transmembrane region" description="Helical" evidence="1">
    <location>
        <begin position="79"/>
        <end position="101"/>
    </location>
</feature>
<dbReference type="STRING" id="92835.RS81_01559"/>
<dbReference type="AlphaFoldDB" id="A0A0M2H8Z9"/>
<keyword evidence="1" id="KW-1133">Transmembrane helix</keyword>